<proteinExistence type="predicted"/>
<name>A0ABV3Z740_9PROT</name>
<dbReference type="InterPro" id="IPR021994">
    <property type="entry name" value="DUF3592"/>
</dbReference>
<accession>A0ABV3Z740</accession>
<keyword evidence="4" id="KW-1185">Reference proteome</keyword>
<organism evidence="3 4">
    <name type="scientific">Hyphococcus lacteus</name>
    <dbReference type="NCBI Taxonomy" id="3143536"/>
    <lineage>
        <taxon>Bacteria</taxon>
        <taxon>Pseudomonadati</taxon>
        <taxon>Pseudomonadota</taxon>
        <taxon>Alphaproteobacteria</taxon>
        <taxon>Parvularculales</taxon>
        <taxon>Parvularculaceae</taxon>
        <taxon>Hyphococcus</taxon>
    </lineage>
</organism>
<keyword evidence="1" id="KW-1133">Transmembrane helix</keyword>
<evidence type="ECO:0000256" key="1">
    <source>
        <dbReference type="SAM" id="Phobius"/>
    </source>
</evidence>
<dbReference type="RefSeq" id="WP_369314672.1">
    <property type="nucleotide sequence ID" value="NZ_JBEHZE010000002.1"/>
</dbReference>
<dbReference type="EMBL" id="JBEHZE010000002">
    <property type="protein sequence ID" value="MEX6634627.1"/>
    <property type="molecule type" value="Genomic_DNA"/>
</dbReference>
<keyword evidence="1" id="KW-0472">Membrane</keyword>
<gene>
    <name evidence="3" type="ORF">ABFZ84_13825</name>
</gene>
<evidence type="ECO:0000313" key="3">
    <source>
        <dbReference type="EMBL" id="MEX6634627.1"/>
    </source>
</evidence>
<keyword evidence="1" id="KW-0812">Transmembrane</keyword>
<dbReference type="Proteomes" id="UP001560685">
    <property type="component" value="Unassembled WGS sequence"/>
</dbReference>
<evidence type="ECO:0000259" key="2">
    <source>
        <dbReference type="Pfam" id="PF12158"/>
    </source>
</evidence>
<feature type="domain" description="DUF3592" evidence="2">
    <location>
        <begin position="60"/>
        <end position="117"/>
    </location>
</feature>
<sequence>MPEEIKSKSDVSIVLFLFMAFAVVGLVGGAFVVHDYARARASVSWPTVEGIVLSQIDDEHAPIRYVYSFDGMSYESTRERWLMTRMPKGGAVDYKPGDVVVVYVHPQEHSYSVLYAGGASYLFVILSVISALSMFFGIGGILWALTNADDEYFHPAGDPA</sequence>
<comment type="caution">
    <text evidence="3">The sequence shown here is derived from an EMBL/GenBank/DDBJ whole genome shotgun (WGS) entry which is preliminary data.</text>
</comment>
<evidence type="ECO:0000313" key="4">
    <source>
        <dbReference type="Proteomes" id="UP001560685"/>
    </source>
</evidence>
<feature type="transmembrane region" description="Helical" evidence="1">
    <location>
        <begin position="12"/>
        <end position="33"/>
    </location>
</feature>
<dbReference type="Pfam" id="PF12158">
    <property type="entry name" value="DUF3592"/>
    <property type="match status" value="1"/>
</dbReference>
<protein>
    <submittedName>
        <fullName evidence="3">DUF3592 domain-containing protein</fullName>
    </submittedName>
</protein>
<reference evidence="3 4" key="1">
    <citation type="submission" date="2024-05" db="EMBL/GenBank/DDBJ databases">
        <title>Three bacterial strains, DH-69, EH-24, and ECK-19 isolated from coastal sediments.</title>
        <authorList>
            <person name="Ye Y.-Q."/>
            <person name="Du Z.-J."/>
        </authorList>
    </citation>
    <scope>NUCLEOTIDE SEQUENCE [LARGE SCALE GENOMIC DNA]</scope>
    <source>
        <strain evidence="3 4">ECK-19</strain>
    </source>
</reference>
<feature type="transmembrane region" description="Helical" evidence="1">
    <location>
        <begin position="121"/>
        <end position="145"/>
    </location>
</feature>